<keyword evidence="5" id="KW-0206">Cytoskeleton</keyword>
<dbReference type="Proteomes" id="UP001346149">
    <property type="component" value="Unassembled WGS sequence"/>
</dbReference>
<evidence type="ECO:0000256" key="2">
    <source>
        <dbReference type="ARBA" id="ARBA00004245"/>
    </source>
</evidence>
<evidence type="ECO:0000259" key="6">
    <source>
        <dbReference type="Pfam" id="PF10644"/>
    </source>
</evidence>
<dbReference type="EMBL" id="JAXQNO010000012">
    <property type="protein sequence ID" value="KAK4786856.1"/>
    <property type="molecule type" value="Genomic_DNA"/>
</dbReference>
<dbReference type="PANTHER" id="PTHR13391:SF0">
    <property type="entry name" value="PROTEIN MISATO HOMOLOG 1"/>
    <property type="match status" value="1"/>
</dbReference>
<dbReference type="PROSITE" id="PS00228">
    <property type="entry name" value="TUBULIN_B_AUTOREG"/>
    <property type="match status" value="1"/>
</dbReference>
<evidence type="ECO:0008006" key="10">
    <source>
        <dbReference type="Google" id="ProtNLM"/>
    </source>
</evidence>
<evidence type="ECO:0000256" key="1">
    <source>
        <dbReference type="ARBA" id="ARBA00004173"/>
    </source>
</evidence>
<evidence type="ECO:0000256" key="4">
    <source>
        <dbReference type="ARBA" id="ARBA00023128"/>
    </source>
</evidence>
<keyword evidence="5" id="KW-0963">Cytoplasm</keyword>
<dbReference type="InterPro" id="IPR049942">
    <property type="entry name" value="DML1/Misato"/>
</dbReference>
<sequence>MREIITVQVGGFANFIGSHFWNFQDELLGLADDPYADEIFKHQQMDMDVLYRSGETPQGILTYSPRLVSIDFQGTLGAMNSRGSLYDSSPATKDVYTWEGNISTHTSEPQKKNLFLQSLDDEQISNKNKGGEIDHGREYQEKDIIECLESGVKFWTDYTKVLYHPKSLTELSGLWMDAADFSNYGIGKEALHCGHQGEEIIERLRFFVEECDHIQGFQFIVDDSGGFSAVAAEFLENIADDYTNTPVLLYTARDPRSYKKLGQRNEKIFQVLHDAVSFSRLSSLCQLIVPMGLPFLSTSKACTFLSIEDEKPYHSSAVYAAALHSTSIPFRMQYLRQPADPHDVSGAINMNDMVRMLSDNARKNTVAILDISMPAPSLRGKDVRQSLLSHFHPLTYEIEEDVEDLHSVEAVNIHGVIGPGGHCASVSEVKDSVDYAYDHAKSRPKFCHLSATRTPLPIPLPFPSIFSSLIGSQGELQGGSTTSSTSRGSLDVHSIPLATRLRMSNAILPYLESRLNNLMRFGIQRGAAGSDLIRGWGLSRDELEDMGESLTRMVMNLKPGDEISDDSD</sequence>
<comment type="similarity">
    <text evidence="3">Belongs to the misato family.</text>
</comment>
<proteinExistence type="inferred from homology"/>
<gene>
    <name evidence="8" type="ORF">SAY86_010689</name>
</gene>
<dbReference type="Gene3D" id="3.40.50.1440">
    <property type="entry name" value="Tubulin/FtsZ, GTPase domain"/>
    <property type="match status" value="1"/>
</dbReference>
<protein>
    <recommendedName>
        <fullName evidence="10">Protein misato homolog 1</fullName>
    </recommendedName>
</protein>
<dbReference type="GO" id="GO:0005739">
    <property type="term" value="C:mitochondrion"/>
    <property type="evidence" value="ECO:0007669"/>
    <property type="project" value="UniProtKB-SubCell"/>
</dbReference>
<reference evidence="8 9" key="1">
    <citation type="journal article" date="2023" name="Hortic Res">
        <title>Pangenome of water caltrop reveals structural variations and asymmetric subgenome divergence after allopolyploidization.</title>
        <authorList>
            <person name="Zhang X."/>
            <person name="Chen Y."/>
            <person name="Wang L."/>
            <person name="Yuan Y."/>
            <person name="Fang M."/>
            <person name="Shi L."/>
            <person name="Lu R."/>
            <person name="Comes H.P."/>
            <person name="Ma Y."/>
            <person name="Chen Y."/>
            <person name="Huang G."/>
            <person name="Zhou Y."/>
            <person name="Zheng Z."/>
            <person name="Qiu Y."/>
        </authorList>
    </citation>
    <scope>NUCLEOTIDE SEQUENCE [LARGE SCALE GENOMIC DNA]</scope>
    <source>
        <strain evidence="8">F231</strain>
    </source>
</reference>
<dbReference type="CDD" id="cd06060">
    <property type="entry name" value="misato"/>
    <property type="match status" value="1"/>
</dbReference>
<dbReference type="InterPro" id="IPR013838">
    <property type="entry name" value="Beta-tubulin_BS"/>
</dbReference>
<dbReference type="Pfam" id="PF14881">
    <property type="entry name" value="Tubulin_3"/>
    <property type="match status" value="1"/>
</dbReference>
<name>A0AAN7R4F7_TRANT</name>
<dbReference type="PANTHER" id="PTHR13391">
    <property type="entry name" value="MITOCHONDRIAL DISTRIBUTION REGULATOR MISATO"/>
    <property type="match status" value="1"/>
</dbReference>
<comment type="subcellular location">
    <subcellularLocation>
        <location evidence="2">Cytoplasm</location>
        <location evidence="2">Cytoskeleton</location>
    </subcellularLocation>
    <subcellularLocation>
        <location evidence="1">Mitochondrion</location>
    </subcellularLocation>
</comment>
<evidence type="ECO:0000313" key="8">
    <source>
        <dbReference type="EMBL" id="KAK4786856.1"/>
    </source>
</evidence>
<keyword evidence="4" id="KW-0496">Mitochondrion</keyword>
<dbReference type="GO" id="GO:0007005">
    <property type="term" value="P:mitochondrion organization"/>
    <property type="evidence" value="ECO:0007669"/>
    <property type="project" value="InterPro"/>
</dbReference>
<evidence type="ECO:0000256" key="3">
    <source>
        <dbReference type="ARBA" id="ARBA00008507"/>
    </source>
</evidence>
<dbReference type="InterPro" id="IPR019605">
    <property type="entry name" value="Misato_II_tubulin-like"/>
</dbReference>
<comment type="caution">
    <text evidence="8">The sequence shown here is derived from an EMBL/GenBank/DDBJ whole genome shotgun (WGS) entry which is preliminary data.</text>
</comment>
<dbReference type="InterPro" id="IPR036525">
    <property type="entry name" value="Tubulin/FtsZ_GTPase_sf"/>
</dbReference>
<dbReference type="SUPFAM" id="SSF52490">
    <property type="entry name" value="Tubulin nucleotide-binding domain-like"/>
    <property type="match status" value="1"/>
</dbReference>
<accession>A0AAN7R4F7</accession>
<organism evidence="8 9">
    <name type="scientific">Trapa natans</name>
    <name type="common">Water chestnut</name>
    <dbReference type="NCBI Taxonomy" id="22666"/>
    <lineage>
        <taxon>Eukaryota</taxon>
        <taxon>Viridiplantae</taxon>
        <taxon>Streptophyta</taxon>
        <taxon>Embryophyta</taxon>
        <taxon>Tracheophyta</taxon>
        <taxon>Spermatophyta</taxon>
        <taxon>Magnoliopsida</taxon>
        <taxon>eudicotyledons</taxon>
        <taxon>Gunneridae</taxon>
        <taxon>Pentapetalae</taxon>
        <taxon>rosids</taxon>
        <taxon>malvids</taxon>
        <taxon>Myrtales</taxon>
        <taxon>Lythraceae</taxon>
        <taxon>Trapa</taxon>
    </lineage>
</organism>
<dbReference type="Pfam" id="PF10644">
    <property type="entry name" value="Misat_Tub_SegII"/>
    <property type="match status" value="1"/>
</dbReference>
<evidence type="ECO:0000313" key="9">
    <source>
        <dbReference type="Proteomes" id="UP001346149"/>
    </source>
</evidence>
<evidence type="ECO:0000256" key="5">
    <source>
        <dbReference type="ARBA" id="ARBA00023212"/>
    </source>
</evidence>
<keyword evidence="9" id="KW-1185">Reference proteome</keyword>
<feature type="domain" description="Misato Segment II tubulin-like" evidence="6">
    <location>
        <begin position="2"/>
        <end position="120"/>
    </location>
</feature>
<dbReference type="AlphaFoldDB" id="A0AAN7R4F7"/>
<dbReference type="InterPro" id="IPR029209">
    <property type="entry name" value="DML1/Misato_tubulin"/>
</dbReference>
<feature type="domain" description="DML1/Misato tubulin" evidence="7">
    <location>
        <begin position="150"/>
        <end position="331"/>
    </location>
</feature>
<dbReference type="GO" id="GO:0005856">
    <property type="term" value="C:cytoskeleton"/>
    <property type="evidence" value="ECO:0007669"/>
    <property type="project" value="UniProtKB-SubCell"/>
</dbReference>
<evidence type="ECO:0000259" key="7">
    <source>
        <dbReference type="Pfam" id="PF14881"/>
    </source>
</evidence>